<evidence type="ECO:0008006" key="4">
    <source>
        <dbReference type="Google" id="ProtNLM"/>
    </source>
</evidence>
<evidence type="ECO:0000313" key="3">
    <source>
        <dbReference type="Proteomes" id="UP000261284"/>
    </source>
</evidence>
<evidence type="ECO:0000313" key="2">
    <source>
        <dbReference type="EMBL" id="RFM29974.1"/>
    </source>
</evidence>
<evidence type="ECO:0000256" key="1">
    <source>
        <dbReference type="SAM" id="Phobius"/>
    </source>
</evidence>
<keyword evidence="1" id="KW-0812">Transmembrane</keyword>
<dbReference type="EMBL" id="QTJU01000001">
    <property type="protein sequence ID" value="RFM29974.1"/>
    <property type="molecule type" value="Genomic_DNA"/>
</dbReference>
<comment type="caution">
    <text evidence="2">The sequence shown here is derived from an EMBL/GenBank/DDBJ whole genome shotgun (WGS) entry which is preliminary data.</text>
</comment>
<accession>A0A3E1NQ83</accession>
<sequence>MHAEFDIDEYLASGVAARYAQNLLTQEELMLFEQRFSQYPELRNALLAEQLSLLQRKMNSSVIPAAAIWQQVEQAMSHSANPVHPLSPAATTIPVSDRDEAGRKFNRQLLWFILITLALTVVIALLYFFVLV</sequence>
<keyword evidence="1" id="KW-0472">Membrane</keyword>
<keyword evidence="3" id="KW-1185">Reference proteome</keyword>
<dbReference type="Proteomes" id="UP000261284">
    <property type="component" value="Unassembled WGS sequence"/>
</dbReference>
<dbReference type="RefSeq" id="WP_116845730.1">
    <property type="nucleotide sequence ID" value="NZ_QTJU01000001.1"/>
</dbReference>
<dbReference type="AlphaFoldDB" id="A0A3E1NQ83"/>
<keyword evidence="1" id="KW-1133">Transmembrane helix</keyword>
<gene>
    <name evidence="2" type="ORF">DXN05_03090</name>
</gene>
<protein>
    <recommendedName>
        <fullName evidence="4">Anti-sigma factor</fullName>
    </recommendedName>
</protein>
<feature type="transmembrane region" description="Helical" evidence="1">
    <location>
        <begin position="109"/>
        <end position="130"/>
    </location>
</feature>
<proteinExistence type="predicted"/>
<reference evidence="2 3" key="1">
    <citation type="submission" date="2018-08" db="EMBL/GenBank/DDBJ databases">
        <title>Chitinophagaceae sp. K23C18032701, a novel bacterium isolated from forest soil.</title>
        <authorList>
            <person name="Wang C."/>
        </authorList>
    </citation>
    <scope>NUCLEOTIDE SEQUENCE [LARGE SCALE GENOMIC DNA]</scope>
    <source>
        <strain evidence="2 3">K23C18032701</strain>
    </source>
</reference>
<organism evidence="2 3">
    <name type="scientific">Deminuibacter soli</name>
    <dbReference type="NCBI Taxonomy" id="2291815"/>
    <lineage>
        <taxon>Bacteria</taxon>
        <taxon>Pseudomonadati</taxon>
        <taxon>Bacteroidota</taxon>
        <taxon>Chitinophagia</taxon>
        <taxon>Chitinophagales</taxon>
        <taxon>Chitinophagaceae</taxon>
        <taxon>Deminuibacter</taxon>
    </lineage>
</organism>
<name>A0A3E1NQ83_9BACT</name>